<dbReference type="InterPro" id="IPR009004">
    <property type="entry name" value="Transposase_Mu_C"/>
</dbReference>
<dbReference type="EMBL" id="CP053586">
    <property type="protein sequence ID" value="WNZ25760.1"/>
    <property type="molecule type" value="Genomic_DNA"/>
</dbReference>
<dbReference type="SUPFAM" id="SSF50610">
    <property type="entry name" value="mu transposase, C-terminal domain"/>
    <property type="match status" value="1"/>
</dbReference>
<dbReference type="RefSeq" id="WP_420717290.1">
    <property type="nucleotide sequence ID" value="NZ_CP053586.1"/>
</dbReference>
<dbReference type="InterPro" id="IPR015378">
    <property type="entry name" value="Transposase-like_Mu_C"/>
</dbReference>
<protein>
    <submittedName>
        <fullName evidence="2">Mu transposase C-terminal domain-containing protein</fullName>
    </submittedName>
</protein>
<gene>
    <name evidence="2" type="ORF">HJG54_24930</name>
</gene>
<name>A0AA96WJD7_9CYAN</name>
<feature type="domain" description="Transposase-like Mu C-terminal" evidence="1">
    <location>
        <begin position="65"/>
        <end position="120"/>
    </location>
</feature>
<evidence type="ECO:0000259" key="1">
    <source>
        <dbReference type="Pfam" id="PF09299"/>
    </source>
</evidence>
<sequence length="152" mass="17891">MSNLCFRQGVYVRLLFISYLGWLYNQQSFSKDLHHTRTERWEAGLVKFPPDVPPERSLDICLPRTLNRIIQKGGQLRFEGQSYRDDYLSSHAGESVFLRFNPSNITSVLVYQEQGYEEHFLARACIQNFHEESLSLADAKAILRRRQKRRSH</sequence>
<accession>A0AA96WJD7</accession>
<proteinExistence type="predicted"/>
<organism evidence="2">
    <name type="scientific">Leptolyngbya sp. NK1-12</name>
    <dbReference type="NCBI Taxonomy" id="2547451"/>
    <lineage>
        <taxon>Bacteria</taxon>
        <taxon>Bacillati</taxon>
        <taxon>Cyanobacteriota</taxon>
        <taxon>Cyanophyceae</taxon>
        <taxon>Leptolyngbyales</taxon>
        <taxon>Leptolyngbyaceae</taxon>
        <taxon>Leptolyngbya group</taxon>
        <taxon>Leptolyngbya</taxon>
    </lineage>
</organism>
<reference evidence="2" key="1">
    <citation type="submission" date="2020-05" db="EMBL/GenBank/DDBJ databases">
        <authorList>
            <person name="Zhu T."/>
            <person name="Keshari N."/>
            <person name="Lu X."/>
        </authorList>
    </citation>
    <scope>NUCLEOTIDE SEQUENCE</scope>
    <source>
        <strain evidence="2">NK1-12</strain>
    </source>
</reference>
<evidence type="ECO:0000313" key="2">
    <source>
        <dbReference type="EMBL" id="WNZ25760.1"/>
    </source>
</evidence>
<dbReference type="Gene3D" id="2.30.30.130">
    <property type="entry name" value="Transposase, Mu, C-terminal"/>
    <property type="match status" value="1"/>
</dbReference>
<dbReference type="AlphaFoldDB" id="A0AA96WJD7"/>
<dbReference type="Pfam" id="PF09299">
    <property type="entry name" value="Mu-transpos_C"/>
    <property type="match status" value="1"/>
</dbReference>